<dbReference type="AlphaFoldDB" id="A0A9D9IMA8"/>
<evidence type="ECO:0000313" key="3">
    <source>
        <dbReference type="Proteomes" id="UP000823757"/>
    </source>
</evidence>
<dbReference type="PANTHER" id="PTHR43845">
    <property type="entry name" value="BLR5969 PROTEIN"/>
    <property type="match status" value="1"/>
</dbReference>
<dbReference type="InterPro" id="IPR042099">
    <property type="entry name" value="ANL_N_sf"/>
</dbReference>
<reference evidence="2" key="1">
    <citation type="submission" date="2020-10" db="EMBL/GenBank/DDBJ databases">
        <authorList>
            <person name="Gilroy R."/>
        </authorList>
    </citation>
    <scope>NUCLEOTIDE SEQUENCE</scope>
    <source>
        <strain evidence="2">B1-13419</strain>
    </source>
</reference>
<accession>A0A9D9IMA8</accession>
<feature type="domain" description="AMP-dependent synthetase/ligase" evidence="1">
    <location>
        <begin position="79"/>
        <end position="293"/>
    </location>
</feature>
<comment type="caution">
    <text evidence="2">The sequence shown here is derived from an EMBL/GenBank/DDBJ whole genome shotgun (WGS) entry which is preliminary data.</text>
</comment>
<gene>
    <name evidence="2" type="ORF">IAB91_07580</name>
</gene>
<organism evidence="2 3">
    <name type="scientific">Candidatus Cryptobacteroides faecigallinarum</name>
    <dbReference type="NCBI Taxonomy" id="2840763"/>
    <lineage>
        <taxon>Bacteria</taxon>
        <taxon>Pseudomonadati</taxon>
        <taxon>Bacteroidota</taxon>
        <taxon>Bacteroidia</taxon>
        <taxon>Bacteroidales</taxon>
        <taxon>Candidatus Cryptobacteroides</taxon>
    </lineage>
</organism>
<dbReference type="EMBL" id="JADIMD010000116">
    <property type="protein sequence ID" value="MBO8475132.1"/>
    <property type="molecule type" value="Genomic_DNA"/>
</dbReference>
<sequence length="434" mass="49022">MKFTPDPQIQFASPDRIKAFQEARLAETMQYLAEHSPFYRRMFKDNSIDPLSIKKIEDLRKLPLTSKDDLQKFSNEFICVEKDEIIDYVTTSGTLGDPVTFALTEADLERLAYNEWLSFSTAGCTRSDIMQLMTTIDRRFMAGLAYFLGARKMGMGIVRVGNGIPELQWDTIRRIHPDCCMVVPSFLMKLVDYASHNGIDWRGSSLKKAICIGESLRDADTFALSTLGQRIHDVWPELELYSTYASTEMQSSFTECSAHNGGHVPVDLIIVELLDEDGNPVVPGQPGEVTVTTLGVEAMPLLRFRTGDICRMYTEPCQCGRNSARLSSVIGRRSQMVKFKGTTLYPPALFDVLDNIPEITNYIVEVYTNDLGTDEVLVRVGCDDQSDAFLKKIKDMFRARVRVAPSVSFEKAEYIAKLQMPPMSRKAVKFIDMR</sequence>
<name>A0A9D9IMA8_9BACT</name>
<reference evidence="2" key="2">
    <citation type="journal article" date="2021" name="PeerJ">
        <title>Extensive microbial diversity within the chicken gut microbiome revealed by metagenomics and culture.</title>
        <authorList>
            <person name="Gilroy R."/>
            <person name="Ravi A."/>
            <person name="Getino M."/>
            <person name="Pursley I."/>
            <person name="Horton D.L."/>
            <person name="Alikhan N.F."/>
            <person name="Baker D."/>
            <person name="Gharbi K."/>
            <person name="Hall N."/>
            <person name="Watson M."/>
            <person name="Adriaenssens E.M."/>
            <person name="Foster-Nyarko E."/>
            <person name="Jarju S."/>
            <person name="Secka A."/>
            <person name="Antonio M."/>
            <person name="Oren A."/>
            <person name="Chaudhuri R.R."/>
            <person name="La Ragione R."/>
            <person name="Hildebrand F."/>
            <person name="Pallen M.J."/>
        </authorList>
    </citation>
    <scope>NUCLEOTIDE SEQUENCE</scope>
    <source>
        <strain evidence="2">B1-13419</strain>
    </source>
</reference>
<dbReference type="SUPFAM" id="SSF56801">
    <property type="entry name" value="Acetyl-CoA synthetase-like"/>
    <property type="match status" value="1"/>
</dbReference>
<dbReference type="InterPro" id="IPR045851">
    <property type="entry name" value="AMP-bd_C_sf"/>
</dbReference>
<dbReference type="Pfam" id="PF00501">
    <property type="entry name" value="AMP-binding"/>
    <property type="match status" value="1"/>
</dbReference>
<dbReference type="PANTHER" id="PTHR43845:SF1">
    <property type="entry name" value="BLR5969 PROTEIN"/>
    <property type="match status" value="1"/>
</dbReference>
<evidence type="ECO:0000259" key="1">
    <source>
        <dbReference type="Pfam" id="PF00501"/>
    </source>
</evidence>
<dbReference type="Proteomes" id="UP000823757">
    <property type="component" value="Unassembled WGS sequence"/>
</dbReference>
<dbReference type="InterPro" id="IPR000873">
    <property type="entry name" value="AMP-dep_synth/lig_dom"/>
</dbReference>
<protein>
    <submittedName>
        <fullName evidence="2">AMP-binding protein</fullName>
    </submittedName>
</protein>
<dbReference type="Gene3D" id="3.40.50.12780">
    <property type="entry name" value="N-terminal domain of ligase-like"/>
    <property type="match status" value="1"/>
</dbReference>
<proteinExistence type="predicted"/>
<dbReference type="Gene3D" id="3.30.300.30">
    <property type="match status" value="1"/>
</dbReference>
<evidence type="ECO:0000313" key="2">
    <source>
        <dbReference type="EMBL" id="MBO8475132.1"/>
    </source>
</evidence>